<name>A0A1I2QB24_9BACI</name>
<accession>A0A1I2QB24</accession>
<dbReference type="Proteomes" id="UP000198897">
    <property type="component" value="Unassembled WGS sequence"/>
</dbReference>
<feature type="compositionally biased region" description="Basic and acidic residues" evidence="1">
    <location>
        <begin position="20"/>
        <end position="31"/>
    </location>
</feature>
<organism evidence="2 3">
    <name type="scientific">Halobacillus alkaliphilus</name>
    <dbReference type="NCBI Taxonomy" id="396056"/>
    <lineage>
        <taxon>Bacteria</taxon>
        <taxon>Bacillati</taxon>
        <taxon>Bacillota</taxon>
        <taxon>Bacilli</taxon>
        <taxon>Bacillales</taxon>
        <taxon>Bacillaceae</taxon>
        <taxon>Halobacillus</taxon>
    </lineage>
</organism>
<proteinExistence type="predicted"/>
<reference evidence="3" key="1">
    <citation type="submission" date="2016-10" db="EMBL/GenBank/DDBJ databases">
        <authorList>
            <person name="Varghese N."/>
            <person name="Submissions S."/>
        </authorList>
    </citation>
    <scope>NUCLEOTIDE SEQUENCE [LARGE SCALE GENOMIC DNA]</scope>
    <source>
        <strain evidence="3">FP5</strain>
    </source>
</reference>
<evidence type="ECO:0000313" key="2">
    <source>
        <dbReference type="EMBL" id="SFG25534.1"/>
    </source>
</evidence>
<feature type="region of interest" description="Disordered" evidence="1">
    <location>
        <begin position="1"/>
        <end position="35"/>
    </location>
</feature>
<sequence length="80" mass="8872">MRLPREKELGETPHGVLTTEEAHDKKEDRLKSPRPVATSIVPSSCRAAGKRVVFVASPSLYEQWAQDISKLSLQLTGPFV</sequence>
<evidence type="ECO:0000256" key="1">
    <source>
        <dbReference type="SAM" id="MobiDB-lite"/>
    </source>
</evidence>
<protein>
    <submittedName>
        <fullName evidence="2">Uncharacterized protein</fullName>
    </submittedName>
</protein>
<gene>
    <name evidence="2" type="ORF">SAMN05216353_13047</name>
</gene>
<evidence type="ECO:0000313" key="3">
    <source>
        <dbReference type="Proteomes" id="UP000198897"/>
    </source>
</evidence>
<feature type="compositionally biased region" description="Basic and acidic residues" evidence="1">
    <location>
        <begin position="1"/>
        <end position="11"/>
    </location>
</feature>
<dbReference type="EMBL" id="FOOG01000030">
    <property type="protein sequence ID" value="SFG25534.1"/>
    <property type="molecule type" value="Genomic_DNA"/>
</dbReference>
<dbReference type="AlphaFoldDB" id="A0A1I2QB24"/>
<keyword evidence="3" id="KW-1185">Reference proteome</keyword>